<feature type="compositionally biased region" description="Low complexity" evidence="1">
    <location>
        <begin position="33"/>
        <end position="50"/>
    </location>
</feature>
<feature type="region of interest" description="Disordered" evidence="1">
    <location>
        <begin position="33"/>
        <end position="71"/>
    </location>
</feature>
<proteinExistence type="predicted"/>
<feature type="region of interest" description="Disordered" evidence="1">
    <location>
        <begin position="148"/>
        <end position="185"/>
    </location>
</feature>
<gene>
    <name evidence="3" type="ORF">CTB_05400</name>
</gene>
<evidence type="ECO:0008006" key="4">
    <source>
        <dbReference type="Google" id="ProtNLM"/>
    </source>
</evidence>
<name>A0A0A7HFH4_CLOTY</name>
<feature type="signal peptide" evidence="2">
    <location>
        <begin position="1"/>
        <end position="24"/>
    </location>
</feature>
<reference evidence="3" key="1">
    <citation type="submission" date="2014-07" db="EMBL/GenBank/DDBJ databases">
        <title>Clostridium tyrobutyricum BAS7.</title>
        <authorList>
            <person name="Kim S."/>
            <person name="Choi O."/>
            <person name="Woo H.M."/>
            <person name="Sang B.-I."/>
            <person name="Um Y."/>
        </authorList>
    </citation>
    <scope>NUCLEOTIDE SEQUENCE</scope>
    <source>
        <strain evidence="3">BAS7</strain>
    </source>
</reference>
<protein>
    <recommendedName>
        <fullName evidence="4">Lipoprotein</fullName>
    </recommendedName>
</protein>
<dbReference type="PROSITE" id="PS51257">
    <property type="entry name" value="PROKAR_LIPOPROTEIN"/>
    <property type="match status" value="1"/>
</dbReference>
<dbReference type="AlphaFoldDB" id="A0A0A7HFH4"/>
<evidence type="ECO:0000313" key="3">
    <source>
        <dbReference type="EMBL" id="AIZ03683.1"/>
    </source>
</evidence>
<sequence>MNKKFKLRMLSLITVLSISSVAFAGCSFAKAQNSDASSSNKSSSTTQAATKQDKKSSTPTSTAASNQTKDDTAKQNKYYLSDFKMVLNKLTSSKAITSFQESAILNLFNKQKITSENFEAQLDTLTKGKVITQSQKLKILDSFKANNKVSKAPIDKNNSTNKDKPQQNNSKPTSNHNVNQKSKSK</sequence>
<accession>A0A0A7HFH4</accession>
<feature type="chain" id="PRO_5039207204" description="Lipoprotein" evidence="2">
    <location>
        <begin position="25"/>
        <end position="185"/>
    </location>
</feature>
<evidence type="ECO:0000256" key="2">
    <source>
        <dbReference type="SAM" id="SignalP"/>
    </source>
</evidence>
<dbReference type="EMBL" id="KM108020">
    <property type="protein sequence ID" value="AIZ03683.1"/>
    <property type="molecule type" value="Genomic_DNA"/>
</dbReference>
<dbReference type="RefSeq" id="WP_217817719.1">
    <property type="nucleotide sequence ID" value="NZ_JAHHUR010000005.1"/>
</dbReference>
<evidence type="ECO:0000256" key="1">
    <source>
        <dbReference type="SAM" id="MobiDB-lite"/>
    </source>
</evidence>
<keyword evidence="2" id="KW-0732">Signal</keyword>
<organism evidence="3">
    <name type="scientific">Clostridium tyrobutyricum</name>
    <dbReference type="NCBI Taxonomy" id="1519"/>
    <lineage>
        <taxon>Bacteria</taxon>
        <taxon>Bacillati</taxon>
        <taxon>Bacillota</taxon>
        <taxon>Clostridia</taxon>
        <taxon>Eubacteriales</taxon>
        <taxon>Clostridiaceae</taxon>
        <taxon>Clostridium</taxon>
    </lineage>
</organism>
<feature type="compositionally biased region" description="Polar residues" evidence="1">
    <location>
        <begin position="156"/>
        <end position="185"/>
    </location>
</feature>